<keyword evidence="2" id="KW-0472">Membrane</keyword>
<organism evidence="3 4">
    <name type="scientific">Willisornis vidua</name>
    <name type="common">Xingu scale-backed antbird</name>
    <dbReference type="NCBI Taxonomy" id="1566151"/>
    <lineage>
        <taxon>Eukaryota</taxon>
        <taxon>Metazoa</taxon>
        <taxon>Chordata</taxon>
        <taxon>Craniata</taxon>
        <taxon>Vertebrata</taxon>
        <taxon>Euteleostomi</taxon>
        <taxon>Archelosauria</taxon>
        <taxon>Archosauria</taxon>
        <taxon>Dinosauria</taxon>
        <taxon>Saurischia</taxon>
        <taxon>Theropoda</taxon>
        <taxon>Coelurosauria</taxon>
        <taxon>Aves</taxon>
        <taxon>Neognathae</taxon>
        <taxon>Neoaves</taxon>
        <taxon>Telluraves</taxon>
        <taxon>Australaves</taxon>
        <taxon>Passeriformes</taxon>
        <taxon>Thamnophilidae</taxon>
        <taxon>Willisornis</taxon>
    </lineage>
</organism>
<evidence type="ECO:0000256" key="2">
    <source>
        <dbReference type="SAM" id="Phobius"/>
    </source>
</evidence>
<keyword evidence="1" id="KW-0813">Transport</keyword>
<keyword evidence="1" id="KW-0406">Ion transport</keyword>
<name>A0ABQ9DVJ6_9PASS</name>
<sequence length="113" mass="11482">MSRSISAQSTFAVGAVVNATFGSITELTFYISVPVPCVISAQSTFAVGAVVNATFGSITELTFYISALLKGSREGSACYAEVVKAALTGTLVGCVLFVPVRVALVSPGARAGL</sequence>
<proteinExistence type="predicted"/>
<feature type="transmembrane region" description="Helical" evidence="2">
    <location>
        <begin position="12"/>
        <end position="33"/>
    </location>
</feature>
<dbReference type="PANTHER" id="PTHR31503:SF10">
    <property type="entry name" value="VNX1 PROTEIN"/>
    <property type="match status" value="1"/>
</dbReference>
<keyword evidence="2" id="KW-1133">Transmembrane helix</keyword>
<evidence type="ECO:0000313" key="3">
    <source>
        <dbReference type="EMBL" id="KAJ7428939.1"/>
    </source>
</evidence>
<accession>A0ABQ9DVJ6</accession>
<keyword evidence="2" id="KW-0812">Transmembrane</keyword>
<reference evidence="3" key="1">
    <citation type="submission" date="2019-10" db="EMBL/GenBank/DDBJ databases">
        <authorList>
            <person name="Soares A.E.R."/>
            <person name="Aleixo A."/>
            <person name="Schneider P."/>
            <person name="Miyaki C.Y."/>
            <person name="Schneider M.P."/>
            <person name="Mello C."/>
            <person name="Vasconcelos A.T.R."/>
        </authorList>
    </citation>
    <scope>NUCLEOTIDE SEQUENCE</scope>
    <source>
        <tissue evidence="3">Muscle</tissue>
    </source>
</reference>
<evidence type="ECO:0000313" key="4">
    <source>
        <dbReference type="Proteomes" id="UP001145742"/>
    </source>
</evidence>
<dbReference type="InterPro" id="IPR004713">
    <property type="entry name" value="CaH_exchang"/>
</dbReference>
<feature type="transmembrane region" description="Helical" evidence="2">
    <location>
        <begin position="81"/>
        <end position="104"/>
    </location>
</feature>
<gene>
    <name evidence="3" type="ORF">WISP_00001</name>
</gene>
<dbReference type="PANTHER" id="PTHR31503">
    <property type="entry name" value="VACUOLAR CALCIUM ION TRANSPORTER"/>
    <property type="match status" value="1"/>
</dbReference>
<protein>
    <submittedName>
        <fullName evidence="3">Uncharacterized protein</fullName>
    </submittedName>
</protein>
<keyword evidence="4" id="KW-1185">Reference proteome</keyword>
<feature type="transmembrane region" description="Helical" evidence="2">
    <location>
        <begin position="45"/>
        <end position="69"/>
    </location>
</feature>
<dbReference type="Proteomes" id="UP001145742">
    <property type="component" value="Unassembled WGS sequence"/>
</dbReference>
<evidence type="ECO:0000256" key="1">
    <source>
        <dbReference type="ARBA" id="ARBA00023065"/>
    </source>
</evidence>
<comment type="caution">
    <text evidence="3">The sequence shown here is derived from an EMBL/GenBank/DDBJ whole genome shotgun (WGS) entry which is preliminary data.</text>
</comment>
<dbReference type="EMBL" id="WHWB01003821">
    <property type="protein sequence ID" value="KAJ7428939.1"/>
    <property type="molecule type" value="Genomic_DNA"/>
</dbReference>